<dbReference type="AlphaFoldDB" id="A0A6B3L3Y1"/>
<evidence type="ECO:0000256" key="1">
    <source>
        <dbReference type="SAM" id="MobiDB-lite"/>
    </source>
</evidence>
<sequence>MQQTKFDRWLQSRYVNETLVITVRQPPYVPKGIVVEELPQSLNNRYRYQMVISDAKELDKILTELKKLSQTYTTRVRQRKGLAKFFFAHESGRSFSISLISAILGASAMFWVVLLFPDILIEYADLYLVPPILELKDSLLNTAKELLRSAEEVLHSQSPTEGIEQQPSPSNE</sequence>
<proteinExistence type="predicted"/>
<keyword evidence="2" id="KW-0472">Membrane</keyword>
<name>A0A6B3L3Y1_9BACT</name>
<organism evidence="3 4">
    <name type="scientific">Sulfuriroseicoccus oceanibius</name>
    <dbReference type="NCBI Taxonomy" id="2707525"/>
    <lineage>
        <taxon>Bacteria</taxon>
        <taxon>Pseudomonadati</taxon>
        <taxon>Verrucomicrobiota</taxon>
        <taxon>Verrucomicrobiia</taxon>
        <taxon>Verrucomicrobiales</taxon>
        <taxon>Verrucomicrobiaceae</taxon>
        <taxon>Sulfuriroseicoccus</taxon>
    </lineage>
</organism>
<evidence type="ECO:0000256" key="2">
    <source>
        <dbReference type="SAM" id="Phobius"/>
    </source>
</evidence>
<dbReference type="RefSeq" id="WP_164363632.1">
    <property type="nucleotide sequence ID" value="NZ_CP066776.1"/>
</dbReference>
<dbReference type="KEGG" id="soa:G3M56_011440"/>
<dbReference type="EMBL" id="CP066776">
    <property type="protein sequence ID" value="QQL44488.1"/>
    <property type="molecule type" value="Genomic_DNA"/>
</dbReference>
<keyword evidence="4" id="KW-1185">Reference proteome</keyword>
<evidence type="ECO:0000313" key="4">
    <source>
        <dbReference type="Proteomes" id="UP000475117"/>
    </source>
</evidence>
<feature type="transmembrane region" description="Helical" evidence="2">
    <location>
        <begin position="94"/>
        <end position="116"/>
    </location>
</feature>
<keyword evidence="2" id="KW-1133">Transmembrane helix</keyword>
<gene>
    <name evidence="3" type="ORF">G3M56_011440</name>
</gene>
<keyword evidence="2" id="KW-0812">Transmembrane</keyword>
<feature type="compositionally biased region" description="Polar residues" evidence="1">
    <location>
        <begin position="155"/>
        <end position="172"/>
    </location>
</feature>
<protein>
    <submittedName>
        <fullName evidence="3">Uncharacterized protein</fullName>
    </submittedName>
</protein>
<evidence type="ECO:0000313" key="3">
    <source>
        <dbReference type="EMBL" id="QQL44488.1"/>
    </source>
</evidence>
<accession>A0A6B3L3Y1</accession>
<reference evidence="3 4" key="1">
    <citation type="submission" date="2020-12" db="EMBL/GenBank/DDBJ databases">
        <title>Sulforoseuscoccus oceanibium gen. nov., sp. nov., a representative of the phylum Verrucomicrobia with special cytoplasmic membrane, and proposal of Sulforoseuscoccusaceae fam. nov.</title>
        <authorList>
            <person name="Xi F."/>
        </authorList>
    </citation>
    <scope>NUCLEOTIDE SEQUENCE [LARGE SCALE GENOMIC DNA]</scope>
    <source>
        <strain evidence="3 4">T37</strain>
    </source>
</reference>
<dbReference type="Proteomes" id="UP000475117">
    <property type="component" value="Chromosome"/>
</dbReference>
<feature type="region of interest" description="Disordered" evidence="1">
    <location>
        <begin position="153"/>
        <end position="172"/>
    </location>
</feature>